<comment type="caution">
    <text evidence="2">The sequence shown here is derived from an EMBL/GenBank/DDBJ whole genome shotgun (WGS) entry which is preliminary data.</text>
</comment>
<dbReference type="OrthoDB" id="7707524at2"/>
<proteinExistence type="predicted"/>
<dbReference type="RefSeq" id="WP_032930603.1">
    <property type="nucleotide sequence ID" value="NZ_LZTH01000047.1"/>
</dbReference>
<reference evidence="3" key="1">
    <citation type="submission" date="2016-06" db="EMBL/GenBank/DDBJ databases">
        <title>NZP2037 Pacbio-Illumina hybrid assembly.</title>
        <authorList>
            <person name="Ramsay J.P."/>
        </authorList>
    </citation>
    <scope>NUCLEOTIDE SEQUENCE [LARGE SCALE GENOMIC DNA]</scope>
    <source>
        <strain evidence="3">R7ANS::ICEMlSym2042</strain>
    </source>
</reference>
<feature type="signal peptide" evidence="1">
    <location>
        <begin position="1"/>
        <end position="26"/>
    </location>
</feature>
<sequence length="147" mass="15293">MTSSTTSLRLLTSTLAMSLAMVPARAEGSAPAPALTLELNAAQPSDKGCRLTFLINNNLGADLSKAAFEIALFNEAGIVGRLTVLDFKNLPAGKTKVTRFDLAGTDCTKVSRVLINSATECAGSGVEPAACMRKLKTDTKTGIVFGV</sequence>
<gene>
    <name evidence="2" type="ORF">BAE39_28500</name>
</gene>
<evidence type="ECO:0000313" key="2">
    <source>
        <dbReference type="EMBL" id="OBP79204.1"/>
    </source>
</evidence>
<evidence type="ECO:0008006" key="4">
    <source>
        <dbReference type="Google" id="ProtNLM"/>
    </source>
</evidence>
<feature type="chain" id="PRO_5009827112" description="Tat pathway signal protein" evidence="1">
    <location>
        <begin position="27"/>
        <end position="147"/>
    </location>
</feature>
<name>A0A1A5IJ27_RHILI</name>
<dbReference type="Proteomes" id="UP000093748">
    <property type="component" value="Unassembled WGS sequence"/>
</dbReference>
<organism evidence="2 3">
    <name type="scientific">Rhizobium loti</name>
    <name type="common">Mesorhizobium loti</name>
    <dbReference type="NCBI Taxonomy" id="381"/>
    <lineage>
        <taxon>Bacteria</taxon>
        <taxon>Pseudomonadati</taxon>
        <taxon>Pseudomonadota</taxon>
        <taxon>Alphaproteobacteria</taxon>
        <taxon>Hyphomicrobiales</taxon>
        <taxon>Phyllobacteriaceae</taxon>
        <taxon>Mesorhizobium</taxon>
    </lineage>
</organism>
<dbReference type="GeneID" id="66683643"/>
<keyword evidence="1" id="KW-0732">Signal</keyword>
<evidence type="ECO:0000256" key="1">
    <source>
        <dbReference type="SAM" id="SignalP"/>
    </source>
</evidence>
<dbReference type="EMBL" id="LZTJ01000004">
    <property type="protein sequence ID" value="OBP79204.1"/>
    <property type="molecule type" value="Genomic_DNA"/>
</dbReference>
<accession>A0A1A5IJ27</accession>
<evidence type="ECO:0000313" key="3">
    <source>
        <dbReference type="Proteomes" id="UP000093748"/>
    </source>
</evidence>
<dbReference type="AlphaFoldDB" id="A0A1A5IJ27"/>
<protein>
    <recommendedName>
        <fullName evidence="4">Tat pathway signal protein</fullName>
    </recommendedName>
</protein>